<dbReference type="InterPro" id="IPR005828">
    <property type="entry name" value="MFS_sugar_transport-like"/>
</dbReference>
<dbReference type="OrthoDB" id="3936150at2759"/>
<dbReference type="Pfam" id="PF00083">
    <property type="entry name" value="Sugar_tr"/>
    <property type="match status" value="1"/>
</dbReference>
<evidence type="ECO:0000256" key="5">
    <source>
        <dbReference type="SAM" id="Coils"/>
    </source>
</evidence>
<feature type="compositionally biased region" description="Basic and acidic residues" evidence="6">
    <location>
        <begin position="145"/>
        <end position="162"/>
    </location>
</feature>
<name>A0A9P0MW65_NEZVI</name>
<dbReference type="PROSITE" id="PS00216">
    <property type="entry name" value="SUGAR_TRANSPORT_1"/>
    <property type="match status" value="1"/>
</dbReference>
<proteinExistence type="predicted"/>
<feature type="transmembrane region" description="Helical" evidence="7">
    <location>
        <begin position="298"/>
        <end position="319"/>
    </location>
</feature>
<feature type="transmembrane region" description="Helical" evidence="7">
    <location>
        <begin position="650"/>
        <end position="673"/>
    </location>
</feature>
<evidence type="ECO:0000259" key="8">
    <source>
        <dbReference type="PROSITE" id="PS50850"/>
    </source>
</evidence>
<dbReference type="InterPro" id="IPR005829">
    <property type="entry name" value="Sugar_transporter_CS"/>
</dbReference>
<evidence type="ECO:0000256" key="2">
    <source>
        <dbReference type="ARBA" id="ARBA00022692"/>
    </source>
</evidence>
<accession>A0A9P0MW65</accession>
<keyword evidence="10" id="KW-1185">Reference proteome</keyword>
<dbReference type="EMBL" id="OV725082">
    <property type="protein sequence ID" value="CAH1405866.1"/>
    <property type="molecule type" value="Genomic_DNA"/>
</dbReference>
<gene>
    <name evidence="9" type="ORF">NEZAVI_LOCUS13943</name>
</gene>
<evidence type="ECO:0000256" key="1">
    <source>
        <dbReference type="ARBA" id="ARBA00004141"/>
    </source>
</evidence>
<feature type="transmembrane region" description="Helical" evidence="7">
    <location>
        <begin position="508"/>
        <end position="525"/>
    </location>
</feature>
<dbReference type="GO" id="GO:0016020">
    <property type="term" value="C:membrane"/>
    <property type="evidence" value="ECO:0007669"/>
    <property type="project" value="UniProtKB-SubCell"/>
</dbReference>
<dbReference type="AlphaFoldDB" id="A0A9P0MW65"/>
<feature type="compositionally biased region" description="Basic and acidic residues" evidence="6">
    <location>
        <begin position="19"/>
        <end position="29"/>
    </location>
</feature>
<evidence type="ECO:0000256" key="6">
    <source>
        <dbReference type="SAM" id="MobiDB-lite"/>
    </source>
</evidence>
<feature type="transmembrane region" description="Helical" evidence="7">
    <location>
        <begin position="388"/>
        <end position="411"/>
    </location>
</feature>
<feature type="transmembrane region" description="Helical" evidence="7">
    <location>
        <begin position="356"/>
        <end position="376"/>
    </location>
</feature>
<sequence>MHDYPRSFWYLEANCTPGREKLPEQRVGSDRNGVSRSPGPGLSSSGLLYSLPSGRYSAKSSSIMEENGKAEVDEVEIEVEKGKTDNENGKAVIEKLETEVEKENIDIENGKTDVGKVETEAEKGKTVIENGEVDVESGKTQIENGKPEEKKNGIEKNGKPSERKTMAYDDVVELLGQFGKYQRRIYILLCLPAISCALHKLSGVFLQARVAHRCLLPGEEANTSYFNINDSISSMIYPWDSFQKARSSCLRYDINITGAYLDGKIPSNHTVSCSHWVYDTSNYGSTTLTEWDLVCDHAWLKATSDALLMIGVMLGSIIFGDLSDRVGRKPIFFISLVMQVVFGLLVAISPNYYSFMFSRMIVGATTSGVYLVAYVIAMEMVGPKKRMVAGVIFQMFFTFGFILTAGFAFYLREWRTLQIALTLPGIAFFTYWWFVPESVRWQLTKGRWEEAKKTLRAVAAENKKTLPESVIDELCTQVENDRKAETAGGKEKPSLLHLFKYPNLRKKSLVIFFLWFVSSGTYYGLSWNTSKLGGNEYINFVISGTVEVPAYTILIFTLDRWGRKAILCGSMIIAGICLLATALVPADLQWLSITLAMAGKLAITSGYGTVYILTAEQFPTVIRNVGLGAASTFARVGGILAPYVNIMAELWTPLPLIVFGVLSLVSGSSALILPETLNKTLPETIEDGELFGKKAYKKKDYRNGEEMSQLSENKS</sequence>
<evidence type="ECO:0000313" key="10">
    <source>
        <dbReference type="Proteomes" id="UP001152798"/>
    </source>
</evidence>
<comment type="subcellular location">
    <subcellularLocation>
        <location evidence="1">Membrane</location>
        <topology evidence="1">Multi-pass membrane protein</topology>
    </subcellularLocation>
</comment>
<dbReference type="PANTHER" id="PTHR24064">
    <property type="entry name" value="SOLUTE CARRIER FAMILY 22 MEMBER"/>
    <property type="match status" value="1"/>
</dbReference>
<evidence type="ECO:0000256" key="3">
    <source>
        <dbReference type="ARBA" id="ARBA00022989"/>
    </source>
</evidence>
<evidence type="ECO:0000313" key="9">
    <source>
        <dbReference type="EMBL" id="CAH1405866.1"/>
    </source>
</evidence>
<dbReference type="Proteomes" id="UP001152798">
    <property type="component" value="Chromosome 6"/>
</dbReference>
<feature type="transmembrane region" description="Helical" evidence="7">
    <location>
        <begin position="565"/>
        <end position="584"/>
    </location>
</feature>
<dbReference type="PROSITE" id="PS50850">
    <property type="entry name" value="MFS"/>
    <property type="match status" value="1"/>
</dbReference>
<feature type="transmembrane region" description="Helical" evidence="7">
    <location>
        <begin position="625"/>
        <end position="644"/>
    </location>
</feature>
<feature type="region of interest" description="Disordered" evidence="6">
    <location>
        <begin position="139"/>
        <end position="162"/>
    </location>
</feature>
<evidence type="ECO:0000256" key="7">
    <source>
        <dbReference type="SAM" id="Phobius"/>
    </source>
</evidence>
<feature type="transmembrane region" description="Helical" evidence="7">
    <location>
        <begin position="537"/>
        <end position="558"/>
    </location>
</feature>
<reference evidence="9" key="1">
    <citation type="submission" date="2022-01" db="EMBL/GenBank/DDBJ databases">
        <authorList>
            <person name="King R."/>
        </authorList>
    </citation>
    <scope>NUCLEOTIDE SEQUENCE</scope>
</reference>
<dbReference type="InterPro" id="IPR036259">
    <property type="entry name" value="MFS_trans_sf"/>
</dbReference>
<keyword evidence="5" id="KW-0175">Coiled coil</keyword>
<dbReference type="InterPro" id="IPR020846">
    <property type="entry name" value="MFS_dom"/>
</dbReference>
<feature type="region of interest" description="Disordered" evidence="6">
    <location>
        <begin position="19"/>
        <end position="69"/>
    </location>
</feature>
<keyword evidence="3 7" id="KW-1133">Transmembrane helix</keyword>
<dbReference type="GO" id="GO:0022857">
    <property type="term" value="F:transmembrane transporter activity"/>
    <property type="evidence" value="ECO:0007669"/>
    <property type="project" value="InterPro"/>
</dbReference>
<feature type="compositionally biased region" description="Low complexity" evidence="6">
    <location>
        <begin position="35"/>
        <end position="57"/>
    </location>
</feature>
<dbReference type="CDD" id="cd17317">
    <property type="entry name" value="MFS_SLC22"/>
    <property type="match status" value="1"/>
</dbReference>
<feature type="transmembrane region" description="Helical" evidence="7">
    <location>
        <begin position="417"/>
        <end position="435"/>
    </location>
</feature>
<protein>
    <recommendedName>
        <fullName evidence="8">Major facilitator superfamily (MFS) profile domain-containing protein</fullName>
    </recommendedName>
</protein>
<dbReference type="SUPFAM" id="SSF103473">
    <property type="entry name" value="MFS general substrate transporter"/>
    <property type="match status" value="1"/>
</dbReference>
<feature type="coiled-coil region" evidence="5">
    <location>
        <begin position="86"/>
        <end position="113"/>
    </location>
</feature>
<keyword evidence="2 7" id="KW-0812">Transmembrane</keyword>
<organism evidence="9 10">
    <name type="scientific">Nezara viridula</name>
    <name type="common">Southern green stink bug</name>
    <name type="synonym">Cimex viridulus</name>
    <dbReference type="NCBI Taxonomy" id="85310"/>
    <lineage>
        <taxon>Eukaryota</taxon>
        <taxon>Metazoa</taxon>
        <taxon>Ecdysozoa</taxon>
        <taxon>Arthropoda</taxon>
        <taxon>Hexapoda</taxon>
        <taxon>Insecta</taxon>
        <taxon>Pterygota</taxon>
        <taxon>Neoptera</taxon>
        <taxon>Paraneoptera</taxon>
        <taxon>Hemiptera</taxon>
        <taxon>Heteroptera</taxon>
        <taxon>Panheteroptera</taxon>
        <taxon>Pentatomomorpha</taxon>
        <taxon>Pentatomoidea</taxon>
        <taxon>Pentatomidae</taxon>
        <taxon>Pentatominae</taxon>
        <taxon>Nezara</taxon>
    </lineage>
</organism>
<feature type="transmembrane region" description="Helical" evidence="7">
    <location>
        <begin position="590"/>
        <end position="613"/>
    </location>
</feature>
<dbReference type="Gene3D" id="1.20.1250.20">
    <property type="entry name" value="MFS general substrate transporter like domains"/>
    <property type="match status" value="1"/>
</dbReference>
<evidence type="ECO:0000256" key="4">
    <source>
        <dbReference type="ARBA" id="ARBA00023136"/>
    </source>
</evidence>
<feature type="transmembrane region" description="Helical" evidence="7">
    <location>
        <begin position="331"/>
        <end position="350"/>
    </location>
</feature>
<keyword evidence="4 7" id="KW-0472">Membrane</keyword>
<feature type="domain" description="Major facilitator superfamily (MFS) profile" evidence="8">
    <location>
        <begin position="255"/>
        <end position="678"/>
    </location>
</feature>